<dbReference type="AlphaFoldDB" id="A0A382A4I9"/>
<evidence type="ECO:0000313" key="1">
    <source>
        <dbReference type="EMBL" id="SVA95863.1"/>
    </source>
</evidence>
<reference evidence="1" key="1">
    <citation type="submission" date="2018-05" db="EMBL/GenBank/DDBJ databases">
        <authorList>
            <person name="Lanie J.A."/>
            <person name="Ng W.-L."/>
            <person name="Kazmierczak K.M."/>
            <person name="Andrzejewski T.M."/>
            <person name="Davidsen T.M."/>
            <person name="Wayne K.J."/>
            <person name="Tettelin H."/>
            <person name="Glass J.I."/>
            <person name="Rusch D."/>
            <person name="Podicherti R."/>
            <person name="Tsui H.-C.T."/>
            <person name="Winkler M.E."/>
        </authorList>
    </citation>
    <scope>NUCLEOTIDE SEQUENCE</scope>
</reference>
<gene>
    <name evidence="1" type="ORF">METZ01_LOCUS148717</name>
</gene>
<organism evidence="1">
    <name type="scientific">marine metagenome</name>
    <dbReference type="NCBI Taxonomy" id="408172"/>
    <lineage>
        <taxon>unclassified sequences</taxon>
        <taxon>metagenomes</taxon>
        <taxon>ecological metagenomes</taxon>
    </lineage>
</organism>
<dbReference type="InterPro" id="IPR036111">
    <property type="entry name" value="Mal/L-sulfo/L-lacto_DH-like_sf"/>
</dbReference>
<dbReference type="SUPFAM" id="SSF89733">
    <property type="entry name" value="L-sulfolactate dehydrogenase-like"/>
    <property type="match status" value="1"/>
</dbReference>
<dbReference type="Gene3D" id="1.10.1530.10">
    <property type="match status" value="1"/>
</dbReference>
<feature type="non-terminal residue" evidence="1">
    <location>
        <position position="54"/>
    </location>
</feature>
<dbReference type="InterPro" id="IPR043144">
    <property type="entry name" value="Mal/L-sulf/L-lact_DH-like_ah"/>
</dbReference>
<dbReference type="GO" id="GO:0016491">
    <property type="term" value="F:oxidoreductase activity"/>
    <property type="evidence" value="ECO:0007669"/>
    <property type="project" value="InterPro"/>
</dbReference>
<sequence>MAVVPFDVLRALSFDIFKATGIPEDDARILTDHLTTSNLVGHDSHGGWFMPRYV</sequence>
<name>A0A382A4I9_9ZZZZ</name>
<accession>A0A382A4I9</accession>
<protein>
    <submittedName>
        <fullName evidence="1">Uncharacterized protein</fullName>
    </submittedName>
</protein>
<dbReference type="EMBL" id="UINC01023693">
    <property type="protein sequence ID" value="SVA95863.1"/>
    <property type="molecule type" value="Genomic_DNA"/>
</dbReference>
<proteinExistence type="predicted"/>